<feature type="domain" description="GTP cyclohydrolase II" evidence="14">
    <location>
        <begin position="250"/>
        <end position="412"/>
    </location>
</feature>
<keyword evidence="16" id="KW-1185">Reference proteome</keyword>
<organism evidence="15 16">
    <name type="scientific">Populibacterium corticicola</name>
    <dbReference type="NCBI Taxonomy" id="1812826"/>
    <lineage>
        <taxon>Bacteria</taxon>
        <taxon>Bacillati</taxon>
        <taxon>Actinomycetota</taxon>
        <taxon>Actinomycetes</taxon>
        <taxon>Micrococcales</taxon>
        <taxon>Jonesiaceae</taxon>
        <taxon>Populibacterium</taxon>
    </lineage>
</organism>
<dbReference type="Pfam" id="PF00926">
    <property type="entry name" value="DHBP_synthase"/>
    <property type="match status" value="1"/>
</dbReference>
<evidence type="ECO:0000256" key="10">
    <source>
        <dbReference type="ARBA" id="ARBA00022801"/>
    </source>
</evidence>
<evidence type="ECO:0000256" key="2">
    <source>
        <dbReference type="ARBA" id="ARBA00001947"/>
    </source>
</evidence>
<dbReference type="NCBIfam" id="TIGR00506">
    <property type="entry name" value="ribB"/>
    <property type="match status" value="1"/>
</dbReference>
<dbReference type="Gene3D" id="3.90.870.10">
    <property type="entry name" value="DHBP synthase"/>
    <property type="match status" value="1"/>
</dbReference>
<dbReference type="Pfam" id="PF00925">
    <property type="entry name" value="GTP_cyclohydro2"/>
    <property type="match status" value="1"/>
</dbReference>
<name>A0ABW5XCP1_9MICO</name>
<dbReference type="NCBIfam" id="NF001591">
    <property type="entry name" value="PRK00393.1"/>
    <property type="match status" value="1"/>
</dbReference>
<keyword evidence="7" id="KW-0686">Riboflavin biosynthesis</keyword>
<comment type="function">
    <text evidence="3">Catalyzes the conversion of D-ribulose 5-phosphate to formate and 3,4-dihydroxy-2-butanone 4-phosphate.</text>
</comment>
<evidence type="ECO:0000256" key="13">
    <source>
        <dbReference type="ARBA" id="ARBA00049295"/>
    </source>
</evidence>
<dbReference type="Gene3D" id="3.40.50.10990">
    <property type="entry name" value="GTP cyclohydrolase II"/>
    <property type="match status" value="1"/>
</dbReference>
<comment type="pathway">
    <text evidence="5">Cofactor biosynthesis; riboflavin biosynthesis; 2-hydroxy-3-oxobutyl phosphate from D-ribulose 5-phosphate: step 1/1.</text>
</comment>
<comment type="catalytic activity">
    <reaction evidence="1">
        <text>D-ribulose 5-phosphate = (2S)-2-hydroxy-3-oxobutyl phosphate + formate + H(+)</text>
        <dbReference type="Rhea" id="RHEA:18457"/>
        <dbReference type="ChEBI" id="CHEBI:15378"/>
        <dbReference type="ChEBI" id="CHEBI:15740"/>
        <dbReference type="ChEBI" id="CHEBI:58121"/>
        <dbReference type="ChEBI" id="CHEBI:58830"/>
        <dbReference type="EC" id="4.1.99.12"/>
    </reaction>
</comment>
<evidence type="ECO:0000256" key="11">
    <source>
        <dbReference type="ARBA" id="ARBA00022833"/>
    </source>
</evidence>
<comment type="cofactor">
    <cofactor evidence="2">
        <name>Zn(2+)</name>
        <dbReference type="ChEBI" id="CHEBI:29105"/>
    </cofactor>
</comment>
<comment type="catalytic activity">
    <reaction evidence="13">
        <text>GTP + 4 H2O = 2,5-diamino-6-hydroxy-4-(5-phosphoribosylamino)-pyrimidine + formate + 2 phosphate + 3 H(+)</text>
        <dbReference type="Rhea" id="RHEA:23704"/>
        <dbReference type="ChEBI" id="CHEBI:15377"/>
        <dbReference type="ChEBI" id="CHEBI:15378"/>
        <dbReference type="ChEBI" id="CHEBI:15740"/>
        <dbReference type="ChEBI" id="CHEBI:37565"/>
        <dbReference type="ChEBI" id="CHEBI:43474"/>
        <dbReference type="ChEBI" id="CHEBI:58614"/>
        <dbReference type="EC" id="3.5.4.25"/>
    </reaction>
</comment>
<dbReference type="GO" id="GO:0008686">
    <property type="term" value="F:3,4-dihydroxy-2-butanone-4-phosphate synthase activity"/>
    <property type="evidence" value="ECO:0007669"/>
    <property type="project" value="UniProtKB-EC"/>
</dbReference>
<evidence type="ECO:0000256" key="4">
    <source>
        <dbReference type="ARBA" id="ARBA00004853"/>
    </source>
</evidence>
<keyword evidence="10" id="KW-0378">Hydrolase</keyword>
<comment type="pathway">
    <text evidence="4">Cofactor biosynthesis; riboflavin biosynthesis; 5-amino-6-(D-ribitylamino)uracil from GTP: step 1/4.</text>
</comment>
<protein>
    <submittedName>
        <fullName evidence="15">3,4-dihydroxy-2-butanone-4-phosphate synthase</fullName>
        <ecNumber evidence="15">4.1.99.12</ecNumber>
    </submittedName>
</protein>
<accession>A0ABW5XCP1</accession>
<comment type="caution">
    <text evidence="15">The sequence shown here is derived from an EMBL/GenBank/DDBJ whole genome shotgun (WGS) entry which is preliminary data.</text>
</comment>
<reference evidence="16" key="1">
    <citation type="journal article" date="2019" name="Int. J. Syst. Evol. Microbiol.">
        <title>The Global Catalogue of Microorganisms (GCM) 10K type strain sequencing project: providing services to taxonomists for standard genome sequencing and annotation.</title>
        <authorList>
            <consortium name="The Broad Institute Genomics Platform"/>
            <consortium name="The Broad Institute Genome Sequencing Center for Infectious Disease"/>
            <person name="Wu L."/>
            <person name="Ma J."/>
        </authorList>
    </citation>
    <scope>NUCLEOTIDE SEQUENCE [LARGE SCALE GENOMIC DNA]</scope>
    <source>
        <strain evidence="16">KCTC 33576</strain>
    </source>
</reference>
<dbReference type="InterPro" id="IPR036144">
    <property type="entry name" value="RibA-like_sf"/>
</dbReference>
<dbReference type="InterPro" id="IPR017945">
    <property type="entry name" value="DHBP_synth_RibB-like_a/b_dom"/>
</dbReference>
<dbReference type="CDD" id="cd00641">
    <property type="entry name" value="GTP_cyclohydro2"/>
    <property type="match status" value="1"/>
</dbReference>
<keyword evidence="9" id="KW-0547">Nucleotide-binding</keyword>
<evidence type="ECO:0000256" key="3">
    <source>
        <dbReference type="ARBA" id="ARBA00002284"/>
    </source>
</evidence>
<dbReference type="InterPro" id="IPR000926">
    <property type="entry name" value="RibA"/>
</dbReference>
<keyword evidence="11" id="KW-0862">Zinc</keyword>
<evidence type="ECO:0000256" key="7">
    <source>
        <dbReference type="ARBA" id="ARBA00022619"/>
    </source>
</evidence>
<dbReference type="SUPFAM" id="SSF55821">
    <property type="entry name" value="YrdC/RibB"/>
    <property type="match status" value="1"/>
</dbReference>
<keyword evidence="12" id="KW-0342">GTP-binding</keyword>
<dbReference type="EC" id="4.1.99.12" evidence="15"/>
<comment type="similarity">
    <text evidence="6">In the N-terminal section; belongs to the DHBP synthase family.</text>
</comment>
<dbReference type="Proteomes" id="UP001597391">
    <property type="component" value="Unassembled WGS sequence"/>
</dbReference>
<keyword evidence="8" id="KW-0479">Metal-binding</keyword>
<gene>
    <name evidence="15" type="primary">ribB</name>
    <name evidence="15" type="ORF">ACFSYH_06565</name>
</gene>
<proteinExistence type="inferred from homology"/>
<evidence type="ECO:0000256" key="5">
    <source>
        <dbReference type="ARBA" id="ARBA00004904"/>
    </source>
</evidence>
<dbReference type="SUPFAM" id="SSF142695">
    <property type="entry name" value="RibA-like"/>
    <property type="match status" value="1"/>
</dbReference>
<evidence type="ECO:0000256" key="1">
    <source>
        <dbReference type="ARBA" id="ARBA00000141"/>
    </source>
</evidence>
<evidence type="ECO:0000256" key="8">
    <source>
        <dbReference type="ARBA" id="ARBA00022723"/>
    </source>
</evidence>
<keyword evidence="15" id="KW-0456">Lyase</keyword>
<evidence type="ECO:0000256" key="9">
    <source>
        <dbReference type="ARBA" id="ARBA00022741"/>
    </source>
</evidence>
<evidence type="ECO:0000313" key="15">
    <source>
        <dbReference type="EMBL" id="MFD2840230.1"/>
    </source>
</evidence>
<evidence type="ECO:0000259" key="14">
    <source>
        <dbReference type="Pfam" id="PF00925"/>
    </source>
</evidence>
<evidence type="ECO:0000313" key="16">
    <source>
        <dbReference type="Proteomes" id="UP001597391"/>
    </source>
</evidence>
<dbReference type="PIRSF" id="PIRSF001259">
    <property type="entry name" value="RibA"/>
    <property type="match status" value="1"/>
</dbReference>
<dbReference type="InterPro" id="IPR000422">
    <property type="entry name" value="DHBP_synthase_RibB"/>
</dbReference>
<dbReference type="PANTHER" id="PTHR21327:SF18">
    <property type="entry name" value="3,4-DIHYDROXY-2-BUTANONE 4-PHOSPHATE SYNTHASE"/>
    <property type="match status" value="1"/>
</dbReference>
<dbReference type="PANTHER" id="PTHR21327">
    <property type="entry name" value="GTP CYCLOHYDROLASE II-RELATED"/>
    <property type="match status" value="1"/>
</dbReference>
<evidence type="ECO:0000256" key="6">
    <source>
        <dbReference type="ARBA" id="ARBA00005520"/>
    </source>
</evidence>
<dbReference type="RefSeq" id="WP_377465993.1">
    <property type="nucleotide sequence ID" value="NZ_JBHUOP010000002.1"/>
</dbReference>
<dbReference type="InterPro" id="IPR032677">
    <property type="entry name" value="GTP_cyclohydro_II"/>
</dbReference>
<dbReference type="EMBL" id="JBHUOP010000002">
    <property type="protein sequence ID" value="MFD2840230.1"/>
    <property type="molecule type" value="Genomic_DNA"/>
</dbReference>
<evidence type="ECO:0000256" key="12">
    <source>
        <dbReference type="ARBA" id="ARBA00023134"/>
    </source>
</evidence>
<sequence length="440" mass="47516">MTTLKTQVLDALREGRPVLVADDTHRENEVDVVLAAQSVSDEWIAWTVNHTSGYLCVPMTGLHADKLDLPLMMSTNQDSLRTAYCVSVDAAHGVTTGISARDRALTARVLASPNAVPGDLIRPGHMLPLRAVEGGILERPGHTEASVDLCRLAGLEPVGVIAELVNPDGSMMRLAQAREFAVREDVPLATIAQIIQWVQEDDGRATQSVEVHSGSTTSAQQTGIAAQTETHDAGRIRHRPHLASRVRLTASAQLPTVRGEFDMHVFKDQVTGHEHVALVSAVPGTLVRVHSECLTGDIFGSKRCDCGPQLDHALDRIAQAGGVLIYLRGHEGRGIGLTAKIRAYALQEQGRDTVDANTELGFDPDAREYGAATAILDQLTGDYPELNAPITLLTNNPEKAAELEWEGIPVARTERILVGRTAENAAYLDTKFARMGHLPH</sequence>